<sequence length="1163" mass="129565">MPPSRKSRSAQTRFSNLNDVSPDKDGGSSKTGRPRKKKLSDMLGPQWSHEELERFYEAYRKHGKEWRRVAVVLRNRSAEMVEALYNMNRAYLSLPEGMASVVGLKAMMTDHYNVLEGSDSGQESIDAVEIRKQQKRKRAKVQVTIPREDLLHSASDFANDGCLSFLKKRRIDGDQPRAVGKRTPRFPVSSLYRRDGRDNSIYQNKRSGKPEGEKDDVVAHEAALALAVASHKSNSPQASGSPFNRSKRLKPSPVQSWERMKSQSGAIKCGDASLDEELVEGSIGSRGTENGDYANDTKSLKEIESIGTVEVHRKGKKIYRKKEKVEEKGRKEFEDGGEACSGTEEGDHANSSKRKVDFGASNMKRDKSSRHGQRKRSKKLSFEDDENAALSALQTLADLSLLMPTSALESESSVQLKEEKTSFDIDDKTGVPEATSTTHQQCSPSESKDKISYVMSGSETVKLKHGWMETLDASSQVNEKAKSSNKTLKRKGKLTVSKLLDDEVHASSHLDENLKNVASAEEGNKSLIKGKRTGQLPSIARNLKAIKLSESSFDADQRGREIGSVVSTQAPASIQFVSATTYRSRRKKHLPKIWNPKESSGPDTMSRKQFDKQTTFLQEKAIFLKDKLCCWLSSSLARRWCIFEWFYSAIDYPWFAKREFVEYLNHVGLGHIPRLTRVEWSVIRGSLGKPRRFSEIFLSEERQKLEQYRDSVRKHYAELRSGERDGLPADLAPPLSVGQRVIALHPKTRELHDGSVLTVDQDKCRIQFDHPDIGVEFVRDVDCMPLNPADNMPESLKRYNVFSEKISMTSKEPQMNGNVNLGRSLVYASNGHPVLSPANPLMKKGKDITNAISQAKEAVFSGVGAQQSLPTSHSQAREADIYALSNLTRALDKQEALLMELRNLNNDVIQQQTDGDRSVKDSDSFKMHYAMVLVQLKEAGGQASSALVQLRERNTYIGHPPPPWLRVQANSGNLIGLPGSGDRYLLSQESGCNVLEIVDGSMLKAHAMVNAAVKAISSLKDGDDAFLRISEVFDSINDQHLASDPRFLSSMSPEKLSSGFRHSCHLKETSEPHLLTGLRSSGDSDKEEPQIPANLITSCVASLIMIQTCTERHYPPADVARILDSAVSSLHPCSPENLPIYREIQMSMGRLKTQILALVPTQI</sequence>
<dbReference type="InterPro" id="IPR009057">
    <property type="entry name" value="Homeodomain-like_sf"/>
</dbReference>
<comment type="subcellular location">
    <subcellularLocation>
        <location evidence="1">Nucleus</location>
    </subcellularLocation>
</comment>
<dbReference type="SMART" id="SM00717">
    <property type="entry name" value="SANT"/>
    <property type="match status" value="1"/>
</dbReference>
<dbReference type="Pfam" id="PF06584">
    <property type="entry name" value="DIRP"/>
    <property type="match status" value="1"/>
</dbReference>
<keyword evidence="3" id="KW-0175">Coiled coil</keyword>
<evidence type="ECO:0000313" key="8">
    <source>
        <dbReference type="Proteomes" id="UP001345219"/>
    </source>
</evidence>
<evidence type="ECO:0000259" key="6">
    <source>
        <dbReference type="SMART" id="SM01135"/>
    </source>
</evidence>
<dbReference type="GO" id="GO:0003677">
    <property type="term" value="F:DNA binding"/>
    <property type="evidence" value="ECO:0007669"/>
    <property type="project" value="TreeGrafter"/>
</dbReference>
<protein>
    <recommendedName>
        <fullName evidence="9">Always early</fullName>
    </recommendedName>
</protein>
<feature type="compositionally biased region" description="Polar residues" evidence="4">
    <location>
        <begin position="9"/>
        <end position="19"/>
    </location>
</feature>
<dbReference type="GO" id="GO:0017053">
    <property type="term" value="C:transcription repressor complex"/>
    <property type="evidence" value="ECO:0007669"/>
    <property type="project" value="InterPro"/>
</dbReference>
<feature type="compositionally biased region" description="Polar residues" evidence="4">
    <location>
        <begin position="434"/>
        <end position="445"/>
    </location>
</feature>
<dbReference type="Pfam" id="PF00249">
    <property type="entry name" value="Myb_DNA-binding"/>
    <property type="match status" value="1"/>
</dbReference>
<feature type="domain" description="DIRP" evidence="6">
    <location>
        <begin position="646"/>
        <end position="747"/>
    </location>
</feature>
<feature type="region of interest" description="Disordered" evidence="4">
    <location>
        <begin position="426"/>
        <end position="450"/>
    </location>
</feature>
<feature type="region of interest" description="Disordered" evidence="4">
    <location>
        <begin position="175"/>
        <end position="215"/>
    </location>
</feature>
<feature type="compositionally biased region" description="Basic and acidic residues" evidence="4">
    <location>
        <begin position="345"/>
        <end position="357"/>
    </location>
</feature>
<feature type="compositionally biased region" description="Basic residues" evidence="4">
    <location>
        <begin position="367"/>
        <end position="379"/>
    </location>
</feature>
<dbReference type="AlphaFoldDB" id="A0AAN7K7C9"/>
<evidence type="ECO:0000256" key="4">
    <source>
        <dbReference type="SAM" id="MobiDB-lite"/>
    </source>
</evidence>
<feature type="compositionally biased region" description="Polar residues" evidence="4">
    <location>
        <begin position="231"/>
        <end position="244"/>
    </location>
</feature>
<evidence type="ECO:0000313" key="7">
    <source>
        <dbReference type="EMBL" id="KAK4761456.1"/>
    </source>
</evidence>
<dbReference type="GO" id="GO:0006357">
    <property type="term" value="P:regulation of transcription by RNA polymerase II"/>
    <property type="evidence" value="ECO:0007669"/>
    <property type="project" value="TreeGrafter"/>
</dbReference>
<feature type="region of interest" description="Disordered" evidence="4">
    <location>
        <begin position="1"/>
        <end position="44"/>
    </location>
</feature>
<reference evidence="7 8" key="1">
    <citation type="journal article" date="2023" name="Hortic Res">
        <title>Pangenome of water caltrop reveals structural variations and asymmetric subgenome divergence after allopolyploidization.</title>
        <authorList>
            <person name="Zhang X."/>
            <person name="Chen Y."/>
            <person name="Wang L."/>
            <person name="Yuan Y."/>
            <person name="Fang M."/>
            <person name="Shi L."/>
            <person name="Lu R."/>
            <person name="Comes H.P."/>
            <person name="Ma Y."/>
            <person name="Chen Y."/>
            <person name="Huang G."/>
            <person name="Zhou Y."/>
            <person name="Zheng Z."/>
            <person name="Qiu Y."/>
        </authorList>
    </citation>
    <scope>NUCLEOTIDE SEQUENCE [LARGE SCALE GENOMIC DNA]</scope>
    <source>
        <tissue evidence="7">Roots</tissue>
    </source>
</reference>
<dbReference type="GO" id="GO:0005654">
    <property type="term" value="C:nucleoplasm"/>
    <property type="evidence" value="ECO:0007669"/>
    <property type="project" value="TreeGrafter"/>
</dbReference>
<evidence type="ECO:0000259" key="5">
    <source>
        <dbReference type="SMART" id="SM00717"/>
    </source>
</evidence>
<dbReference type="GO" id="GO:0051726">
    <property type="term" value="P:regulation of cell cycle"/>
    <property type="evidence" value="ECO:0007669"/>
    <property type="project" value="TreeGrafter"/>
</dbReference>
<feature type="domain" description="Myb-like" evidence="5">
    <location>
        <begin position="43"/>
        <end position="91"/>
    </location>
</feature>
<dbReference type="InterPro" id="IPR001005">
    <property type="entry name" value="SANT/Myb"/>
</dbReference>
<dbReference type="InterPro" id="IPR033471">
    <property type="entry name" value="DIRP"/>
</dbReference>
<organism evidence="7 8">
    <name type="scientific">Trapa incisa</name>
    <dbReference type="NCBI Taxonomy" id="236973"/>
    <lineage>
        <taxon>Eukaryota</taxon>
        <taxon>Viridiplantae</taxon>
        <taxon>Streptophyta</taxon>
        <taxon>Embryophyta</taxon>
        <taxon>Tracheophyta</taxon>
        <taxon>Spermatophyta</taxon>
        <taxon>Magnoliopsida</taxon>
        <taxon>eudicotyledons</taxon>
        <taxon>Gunneridae</taxon>
        <taxon>Pentapetalae</taxon>
        <taxon>rosids</taxon>
        <taxon>malvids</taxon>
        <taxon>Myrtales</taxon>
        <taxon>Lythraceae</taxon>
        <taxon>Trapa</taxon>
    </lineage>
</organism>
<dbReference type="Gene3D" id="1.20.58.1880">
    <property type="match status" value="1"/>
</dbReference>
<evidence type="ECO:0000256" key="2">
    <source>
        <dbReference type="ARBA" id="ARBA00023242"/>
    </source>
</evidence>
<evidence type="ECO:0008006" key="9">
    <source>
        <dbReference type="Google" id="ProtNLM"/>
    </source>
</evidence>
<feature type="coiled-coil region" evidence="3">
    <location>
        <begin position="884"/>
        <end position="911"/>
    </location>
</feature>
<dbReference type="PANTHER" id="PTHR21689">
    <property type="entry name" value="LIN-9"/>
    <property type="match status" value="1"/>
</dbReference>
<evidence type="ECO:0000256" key="1">
    <source>
        <dbReference type="ARBA" id="ARBA00004123"/>
    </source>
</evidence>
<dbReference type="SUPFAM" id="SSF46689">
    <property type="entry name" value="Homeodomain-like"/>
    <property type="match status" value="1"/>
</dbReference>
<dbReference type="SMART" id="SM01135">
    <property type="entry name" value="DIRP"/>
    <property type="match status" value="1"/>
</dbReference>
<dbReference type="PANTHER" id="PTHR21689:SF5">
    <property type="entry name" value="PROTEIN ALWAYS EARLY 1-RELATED"/>
    <property type="match status" value="1"/>
</dbReference>
<feature type="region of interest" description="Disordered" evidence="4">
    <location>
        <begin position="229"/>
        <end position="273"/>
    </location>
</feature>
<evidence type="ECO:0000256" key="3">
    <source>
        <dbReference type="SAM" id="Coils"/>
    </source>
</evidence>
<feature type="compositionally biased region" description="Basic and acidic residues" evidence="4">
    <location>
        <begin position="323"/>
        <end position="334"/>
    </location>
</feature>
<dbReference type="GO" id="GO:0006351">
    <property type="term" value="P:DNA-templated transcription"/>
    <property type="evidence" value="ECO:0007669"/>
    <property type="project" value="InterPro"/>
</dbReference>
<feature type="compositionally biased region" description="Basic residues" evidence="4">
    <location>
        <begin position="313"/>
        <end position="322"/>
    </location>
</feature>
<keyword evidence="2" id="KW-0539">Nucleus</keyword>
<accession>A0AAN7K7C9</accession>
<name>A0AAN7K7C9_9MYRT</name>
<dbReference type="CDD" id="cd00167">
    <property type="entry name" value="SANT"/>
    <property type="match status" value="1"/>
</dbReference>
<dbReference type="Proteomes" id="UP001345219">
    <property type="component" value="Chromosome 23"/>
</dbReference>
<dbReference type="InterPro" id="IPR010561">
    <property type="entry name" value="LIN-9/ALY1"/>
</dbReference>
<comment type="caution">
    <text evidence="7">The sequence shown here is derived from an EMBL/GenBank/DDBJ whole genome shotgun (WGS) entry which is preliminary data.</text>
</comment>
<feature type="region of interest" description="Disordered" evidence="4">
    <location>
        <begin position="312"/>
        <end position="385"/>
    </location>
</feature>
<proteinExistence type="predicted"/>
<gene>
    <name evidence="7" type="ORF">SAY87_029340</name>
</gene>
<dbReference type="EMBL" id="JAXIOK010000009">
    <property type="protein sequence ID" value="KAK4761456.1"/>
    <property type="molecule type" value="Genomic_DNA"/>
</dbReference>
<keyword evidence="8" id="KW-1185">Reference proteome</keyword>